<protein>
    <submittedName>
        <fullName evidence="13">Sphingomyelinase-like phosphodiesterase 3b</fullName>
    </submittedName>
</protein>
<comment type="cofactor">
    <cofactor evidence="1">
        <name>Zn(2+)</name>
        <dbReference type="ChEBI" id="CHEBI:29105"/>
    </cofactor>
</comment>
<feature type="domain" description="Calcineurin-like phosphoesterase" evidence="11">
    <location>
        <begin position="6"/>
        <end position="277"/>
    </location>
</feature>
<evidence type="ECO:0000256" key="7">
    <source>
        <dbReference type="ARBA" id="ARBA00022801"/>
    </source>
</evidence>
<dbReference type="CDD" id="cd00842">
    <property type="entry name" value="MPP_ASMase"/>
    <property type="match status" value="1"/>
</dbReference>
<keyword evidence="10" id="KW-0472">Membrane</keyword>
<evidence type="ECO:0000256" key="9">
    <source>
        <dbReference type="ARBA" id="ARBA00023180"/>
    </source>
</evidence>
<evidence type="ECO:0000259" key="11">
    <source>
        <dbReference type="Pfam" id="PF00149"/>
    </source>
</evidence>
<dbReference type="GO" id="GO:0005576">
    <property type="term" value="C:extracellular region"/>
    <property type="evidence" value="ECO:0007669"/>
    <property type="project" value="UniProtKB-SubCell"/>
</dbReference>
<evidence type="ECO:0000256" key="4">
    <source>
        <dbReference type="ARBA" id="ARBA00022525"/>
    </source>
</evidence>
<evidence type="ECO:0000313" key="13">
    <source>
        <dbReference type="EMBL" id="CAB9505673.1"/>
    </source>
</evidence>
<dbReference type="Gene3D" id="3.60.21.10">
    <property type="match status" value="1"/>
</dbReference>
<organism evidence="13 14">
    <name type="scientific">Seminavis robusta</name>
    <dbReference type="NCBI Taxonomy" id="568900"/>
    <lineage>
        <taxon>Eukaryota</taxon>
        <taxon>Sar</taxon>
        <taxon>Stramenopiles</taxon>
        <taxon>Ochrophyta</taxon>
        <taxon>Bacillariophyta</taxon>
        <taxon>Bacillariophyceae</taxon>
        <taxon>Bacillariophycidae</taxon>
        <taxon>Naviculales</taxon>
        <taxon>Naviculaceae</taxon>
        <taxon>Seminavis</taxon>
    </lineage>
</organism>
<evidence type="ECO:0000256" key="8">
    <source>
        <dbReference type="ARBA" id="ARBA00022833"/>
    </source>
</evidence>
<dbReference type="EMBL" id="CAICTM010000238">
    <property type="protein sequence ID" value="CAB9505673.1"/>
    <property type="molecule type" value="Genomic_DNA"/>
</dbReference>
<keyword evidence="14" id="KW-1185">Reference proteome</keyword>
<name>A0A9N8H8G2_9STRA</name>
<accession>A0A9N8H8G2</accession>
<comment type="similarity">
    <text evidence="3">Belongs to the acid sphingomyelinase family.</text>
</comment>
<dbReference type="OrthoDB" id="348678at2759"/>
<keyword evidence="9" id="KW-0325">Glycoprotein</keyword>
<gene>
    <name evidence="13" type="ORF">SEMRO_239_G095870.1</name>
</gene>
<dbReference type="GO" id="GO:0046872">
    <property type="term" value="F:metal ion binding"/>
    <property type="evidence" value="ECO:0007669"/>
    <property type="project" value="UniProtKB-KW"/>
</dbReference>
<proteinExistence type="inferred from homology"/>
<dbReference type="Pfam" id="PF19272">
    <property type="entry name" value="ASMase_C"/>
    <property type="match status" value="1"/>
</dbReference>
<keyword evidence="4" id="KW-0964">Secreted</keyword>
<feature type="domain" description="Sphingomyelin phosphodiesterase C-terminal" evidence="12">
    <location>
        <begin position="298"/>
        <end position="419"/>
    </location>
</feature>
<dbReference type="InterPro" id="IPR029052">
    <property type="entry name" value="Metallo-depent_PP-like"/>
</dbReference>
<dbReference type="GO" id="GO:0016787">
    <property type="term" value="F:hydrolase activity"/>
    <property type="evidence" value="ECO:0007669"/>
    <property type="project" value="UniProtKB-KW"/>
</dbReference>
<dbReference type="Pfam" id="PF00149">
    <property type="entry name" value="Metallophos"/>
    <property type="match status" value="1"/>
</dbReference>
<feature type="transmembrane region" description="Helical" evidence="10">
    <location>
        <begin position="425"/>
        <end position="443"/>
    </location>
</feature>
<evidence type="ECO:0000256" key="3">
    <source>
        <dbReference type="ARBA" id="ARBA00008234"/>
    </source>
</evidence>
<dbReference type="AlphaFoldDB" id="A0A9N8H8G2"/>
<evidence type="ECO:0000313" key="14">
    <source>
        <dbReference type="Proteomes" id="UP001153069"/>
    </source>
</evidence>
<sequence>MAENRTFLWFSDIHLDPYYGTETAVLRDKMGFGENCQSPSKLTTHPLGDFGCDSPPELLDSLLQSAATQAKPDFVVITGDFVRHGNDILLPSPTIATQEILYTVSELIRTYLDAPVVPAVGNNDVTPDYYMDIQQPDDMLNMITRGLMPLWSEDNQEGMAAKAMFQEQFPQGGYYAHNVTSTITVLSLNTVLYATNRQPQYTEVDVDPLGQFQWMKEQLEMARQSQRNVFLIGHIPPTIGSYRHTQLWHEGYLETYYNMVQNYSDLVQAQLFGHIHTDEFRVHNTFPLFLTASFTPIYGSNPSYRVVTYDDKTGALLDYHVYYLDLTATSLTNATSVWQRGPSFTQAYGVPDMSLQSLKTIVEDLQNSTDTSIYWEAFLSRLHVYTHGSEVCDATCRKEWACTLSSMTAQQYHGCLKESSGRSGMVAALIVVVLAVGLAIIWGRNCWKRRHYSQTVEHHVAEEELPPLS</sequence>
<keyword evidence="5" id="KW-0479">Metal-binding</keyword>
<dbReference type="Proteomes" id="UP001153069">
    <property type="component" value="Unassembled WGS sequence"/>
</dbReference>
<keyword evidence="8" id="KW-0862">Zinc</keyword>
<dbReference type="InterPro" id="IPR041805">
    <property type="entry name" value="ASMase/PPN1_MPP"/>
</dbReference>
<evidence type="ECO:0000256" key="10">
    <source>
        <dbReference type="SAM" id="Phobius"/>
    </source>
</evidence>
<evidence type="ECO:0000256" key="1">
    <source>
        <dbReference type="ARBA" id="ARBA00001947"/>
    </source>
</evidence>
<reference evidence="13" key="1">
    <citation type="submission" date="2020-06" db="EMBL/GenBank/DDBJ databases">
        <authorList>
            <consortium name="Plant Systems Biology data submission"/>
        </authorList>
    </citation>
    <scope>NUCLEOTIDE SEQUENCE</scope>
    <source>
        <strain evidence="13">D6</strain>
    </source>
</reference>
<evidence type="ECO:0000256" key="2">
    <source>
        <dbReference type="ARBA" id="ARBA00004613"/>
    </source>
</evidence>
<evidence type="ECO:0000259" key="12">
    <source>
        <dbReference type="Pfam" id="PF19272"/>
    </source>
</evidence>
<keyword evidence="10" id="KW-1133">Transmembrane helix</keyword>
<dbReference type="InterPro" id="IPR045473">
    <property type="entry name" value="ASM_C"/>
</dbReference>
<dbReference type="PANTHER" id="PTHR10340:SF57">
    <property type="entry name" value="METALLOPHOS DOMAIN-CONTAINING PROTEIN"/>
    <property type="match status" value="1"/>
</dbReference>
<evidence type="ECO:0000256" key="5">
    <source>
        <dbReference type="ARBA" id="ARBA00022723"/>
    </source>
</evidence>
<dbReference type="PANTHER" id="PTHR10340">
    <property type="entry name" value="SPHINGOMYELIN PHOSPHODIESTERASE"/>
    <property type="match status" value="1"/>
</dbReference>
<keyword evidence="10" id="KW-0812">Transmembrane</keyword>
<dbReference type="InterPro" id="IPR004843">
    <property type="entry name" value="Calcineurin-like_PHP"/>
</dbReference>
<keyword evidence="6" id="KW-0732">Signal</keyword>
<dbReference type="SUPFAM" id="SSF56300">
    <property type="entry name" value="Metallo-dependent phosphatases"/>
    <property type="match status" value="1"/>
</dbReference>
<keyword evidence="7" id="KW-0378">Hydrolase</keyword>
<comment type="caution">
    <text evidence="13">The sequence shown here is derived from an EMBL/GenBank/DDBJ whole genome shotgun (WGS) entry which is preliminary data.</text>
</comment>
<comment type="subcellular location">
    <subcellularLocation>
        <location evidence="2">Secreted</location>
    </subcellularLocation>
</comment>
<evidence type="ECO:0000256" key="6">
    <source>
        <dbReference type="ARBA" id="ARBA00022729"/>
    </source>
</evidence>